<dbReference type="EMBL" id="JACHVA010000134">
    <property type="protein sequence ID" value="MBC2603877.1"/>
    <property type="molecule type" value="Genomic_DNA"/>
</dbReference>
<reference evidence="1 2" key="1">
    <citation type="submission" date="2020-07" db="EMBL/GenBank/DDBJ databases">
        <authorList>
            <person name="Feng X."/>
        </authorList>
    </citation>
    <scope>NUCLEOTIDE SEQUENCE [LARGE SCALE GENOMIC DNA]</scope>
    <source>
        <strain evidence="1 2">JCM14086</strain>
    </source>
</reference>
<dbReference type="RefSeq" id="WP_185694495.1">
    <property type="nucleotide sequence ID" value="NZ_JACHVA010000134.1"/>
</dbReference>
<protein>
    <submittedName>
        <fullName evidence="1">Uncharacterized protein</fullName>
    </submittedName>
</protein>
<name>A0A7X1E7L7_9BACT</name>
<proteinExistence type="predicted"/>
<evidence type="ECO:0000313" key="2">
    <source>
        <dbReference type="Proteomes" id="UP000525652"/>
    </source>
</evidence>
<gene>
    <name evidence="1" type="ORF">H5P30_19025</name>
</gene>
<organism evidence="1 2">
    <name type="scientific">Puniceicoccus vermicola</name>
    <dbReference type="NCBI Taxonomy" id="388746"/>
    <lineage>
        <taxon>Bacteria</taxon>
        <taxon>Pseudomonadati</taxon>
        <taxon>Verrucomicrobiota</taxon>
        <taxon>Opitutia</taxon>
        <taxon>Puniceicoccales</taxon>
        <taxon>Puniceicoccaceae</taxon>
        <taxon>Puniceicoccus</taxon>
    </lineage>
</organism>
<comment type="caution">
    <text evidence="1">The sequence shown here is derived from an EMBL/GenBank/DDBJ whole genome shotgun (WGS) entry which is preliminary data.</text>
</comment>
<sequence length="152" mass="17403">MNRWAVTRLNVESRMSLLRYPKIRSLCGGLKCGSRALKQPTHSGAWLQPCPRTLRNGQLLFSESLPQSGTASLIRWWALKQPTHSGARLQPCPRTHRNGKPLFSESLPQSGHASLIRWWALKQPTHNPRFPNEFRAPLETLFTRTSRILSQR</sequence>
<accession>A0A7X1E7L7</accession>
<dbReference type="AlphaFoldDB" id="A0A7X1E7L7"/>
<keyword evidence="2" id="KW-1185">Reference proteome</keyword>
<evidence type="ECO:0000313" key="1">
    <source>
        <dbReference type="EMBL" id="MBC2603877.1"/>
    </source>
</evidence>
<dbReference type="Proteomes" id="UP000525652">
    <property type="component" value="Unassembled WGS sequence"/>
</dbReference>